<keyword evidence="3" id="KW-1185">Reference proteome</keyword>
<sequence length="184" mass="20272">MMPRHRVVLPERTFHIGYIHATILRAGLRISDSMMSSRTHGRPLSALEAGGRAKAFPFCGALVFGSTPHPAKAEQSQLTTSGSKIASESCARAADDAEVHLARRSPQRVPATARRAASDRRWLIVEVAMQATRRPETRRRNGISTWPPRPCALSLLFPRSATNNRASSRAARQPTTTRSDRVHC</sequence>
<dbReference type="AlphaFoldDB" id="A0A550C373"/>
<protein>
    <submittedName>
        <fullName evidence="2">Uncharacterized protein</fullName>
    </submittedName>
</protein>
<reference evidence="2 3" key="1">
    <citation type="journal article" date="2019" name="New Phytol.">
        <title>Comparative genomics reveals unique wood-decay strategies and fruiting body development in the Schizophyllaceae.</title>
        <authorList>
            <person name="Almasi E."/>
            <person name="Sahu N."/>
            <person name="Krizsan K."/>
            <person name="Balint B."/>
            <person name="Kovacs G.M."/>
            <person name="Kiss B."/>
            <person name="Cseklye J."/>
            <person name="Drula E."/>
            <person name="Henrissat B."/>
            <person name="Nagy I."/>
            <person name="Chovatia M."/>
            <person name="Adam C."/>
            <person name="LaButti K."/>
            <person name="Lipzen A."/>
            <person name="Riley R."/>
            <person name="Grigoriev I.V."/>
            <person name="Nagy L.G."/>
        </authorList>
    </citation>
    <scope>NUCLEOTIDE SEQUENCE [LARGE SCALE GENOMIC DNA]</scope>
    <source>
        <strain evidence="2 3">NL-1724</strain>
    </source>
</reference>
<organism evidence="2 3">
    <name type="scientific">Schizophyllum amplum</name>
    <dbReference type="NCBI Taxonomy" id="97359"/>
    <lineage>
        <taxon>Eukaryota</taxon>
        <taxon>Fungi</taxon>
        <taxon>Dikarya</taxon>
        <taxon>Basidiomycota</taxon>
        <taxon>Agaricomycotina</taxon>
        <taxon>Agaricomycetes</taxon>
        <taxon>Agaricomycetidae</taxon>
        <taxon>Agaricales</taxon>
        <taxon>Schizophyllaceae</taxon>
        <taxon>Schizophyllum</taxon>
    </lineage>
</organism>
<feature type="compositionally biased region" description="Low complexity" evidence="1">
    <location>
        <begin position="162"/>
        <end position="172"/>
    </location>
</feature>
<dbReference type="EMBL" id="VDMD01000029">
    <property type="protein sequence ID" value="TRM59228.1"/>
    <property type="molecule type" value="Genomic_DNA"/>
</dbReference>
<name>A0A550C373_9AGAR</name>
<evidence type="ECO:0000256" key="1">
    <source>
        <dbReference type="SAM" id="MobiDB-lite"/>
    </source>
</evidence>
<proteinExistence type="predicted"/>
<gene>
    <name evidence="2" type="ORF">BD626DRAFT_157133</name>
</gene>
<accession>A0A550C373</accession>
<evidence type="ECO:0000313" key="2">
    <source>
        <dbReference type="EMBL" id="TRM59228.1"/>
    </source>
</evidence>
<dbReference type="Proteomes" id="UP000320762">
    <property type="component" value="Unassembled WGS sequence"/>
</dbReference>
<comment type="caution">
    <text evidence="2">The sequence shown here is derived from an EMBL/GenBank/DDBJ whole genome shotgun (WGS) entry which is preliminary data.</text>
</comment>
<feature type="region of interest" description="Disordered" evidence="1">
    <location>
        <begin position="162"/>
        <end position="184"/>
    </location>
</feature>
<evidence type="ECO:0000313" key="3">
    <source>
        <dbReference type="Proteomes" id="UP000320762"/>
    </source>
</evidence>